<dbReference type="SUPFAM" id="SSF47473">
    <property type="entry name" value="EF-hand"/>
    <property type="match status" value="1"/>
</dbReference>
<sequence>MSQHLNLPCRARKSPAIASGCFVMMAVLGGCSGGVASRVTAPGYSPQQAASKAIEVYDTDKDGFVAGSELDNAPGLKAALKNLETDGDGKVSESEVAERVQAWENQGVGIMQFSCDVVLDGRGLEGATVTFEPDVFLEGVVEAGSATTDGFGSASPRIPKENRRSPTDPPGMQLGIYKVRISKIVGGKEIIPPQYNSETTLGQEVAKDDRSIMNKKMVFYLKSR</sequence>
<dbReference type="OrthoDB" id="273510at2"/>
<organism evidence="2 3">
    <name type="scientific">Bythopirellula polymerisocia</name>
    <dbReference type="NCBI Taxonomy" id="2528003"/>
    <lineage>
        <taxon>Bacteria</taxon>
        <taxon>Pseudomonadati</taxon>
        <taxon>Planctomycetota</taxon>
        <taxon>Planctomycetia</taxon>
        <taxon>Pirellulales</taxon>
        <taxon>Lacipirellulaceae</taxon>
        <taxon>Bythopirellula</taxon>
    </lineage>
</organism>
<protein>
    <recommendedName>
        <fullName evidence="4">EF hand</fullName>
    </recommendedName>
</protein>
<reference evidence="2 3" key="1">
    <citation type="submission" date="2019-02" db="EMBL/GenBank/DDBJ databases">
        <title>Deep-cultivation of Planctomycetes and their phenomic and genomic characterization uncovers novel biology.</title>
        <authorList>
            <person name="Wiegand S."/>
            <person name="Jogler M."/>
            <person name="Boedeker C."/>
            <person name="Pinto D."/>
            <person name="Vollmers J."/>
            <person name="Rivas-Marin E."/>
            <person name="Kohn T."/>
            <person name="Peeters S.H."/>
            <person name="Heuer A."/>
            <person name="Rast P."/>
            <person name="Oberbeckmann S."/>
            <person name="Bunk B."/>
            <person name="Jeske O."/>
            <person name="Meyerdierks A."/>
            <person name="Storesund J.E."/>
            <person name="Kallscheuer N."/>
            <person name="Luecker S."/>
            <person name="Lage O.M."/>
            <person name="Pohl T."/>
            <person name="Merkel B.J."/>
            <person name="Hornburger P."/>
            <person name="Mueller R.-W."/>
            <person name="Bruemmer F."/>
            <person name="Labrenz M."/>
            <person name="Spormann A.M."/>
            <person name="Op Den Camp H."/>
            <person name="Overmann J."/>
            <person name="Amann R."/>
            <person name="Jetten M.S.M."/>
            <person name="Mascher T."/>
            <person name="Medema M.H."/>
            <person name="Devos D.P."/>
            <person name="Kaster A.-K."/>
            <person name="Ovreas L."/>
            <person name="Rohde M."/>
            <person name="Galperin M.Y."/>
            <person name="Jogler C."/>
        </authorList>
    </citation>
    <scope>NUCLEOTIDE SEQUENCE [LARGE SCALE GENOMIC DNA]</scope>
    <source>
        <strain evidence="2 3">Pla144</strain>
    </source>
</reference>
<dbReference type="EMBL" id="SJPS01000007">
    <property type="protein sequence ID" value="TWU22564.1"/>
    <property type="molecule type" value="Genomic_DNA"/>
</dbReference>
<dbReference type="Gene3D" id="1.10.238.10">
    <property type="entry name" value="EF-hand"/>
    <property type="match status" value="1"/>
</dbReference>
<name>A0A5C6CG80_9BACT</name>
<proteinExistence type="predicted"/>
<evidence type="ECO:0000313" key="2">
    <source>
        <dbReference type="EMBL" id="TWU22564.1"/>
    </source>
</evidence>
<keyword evidence="3" id="KW-1185">Reference proteome</keyword>
<evidence type="ECO:0000256" key="1">
    <source>
        <dbReference type="SAM" id="MobiDB-lite"/>
    </source>
</evidence>
<accession>A0A5C6CG80</accession>
<feature type="region of interest" description="Disordered" evidence="1">
    <location>
        <begin position="147"/>
        <end position="172"/>
    </location>
</feature>
<evidence type="ECO:0008006" key="4">
    <source>
        <dbReference type="Google" id="ProtNLM"/>
    </source>
</evidence>
<dbReference type="Proteomes" id="UP000318437">
    <property type="component" value="Unassembled WGS sequence"/>
</dbReference>
<gene>
    <name evidence="2" type="ORF">Pla144_40240</name>
</gene>
<dbReference type="RefSeq" id="WP_146452338.1">
    <property type="nucleotide sequence ID" value="NZ_SJPS01000007.1"/>
</dbReference>
<dbReference type="InterPro" id="IPR011992">
    <property type="entry name" value="EF-hand-dom_pair"/>
</dbReference>
<dbReference type="AlphaFoldDB" id="A0A5C6CG80"/>
<comment type="caution">
    <text evidence="2">The sequence shown here is derived from an EMBL/GenBank/DDBJ whole genome shotgun (WGS) entry which is preliminary data.</text>
</comment>
<evidence type="ECO:0000313" key="3">
    <source>
        <dbReference type="Proteomes" id="UP000318437"/>
    </source>
</evidence>